<evidence type="ECO:0000313" key="2">
    <source>
        <dbReference type="Proteomes" id="UP000076335"/>
    </source>
</evidence>
<dbReference type="Proteomes" id="UP000076335">
    <property type="component" value="Unassembled WGS sequence"/>
</dbReference>
<dbReference type="RefSeq" id="WP_062953403.1">
    <property type="nucleotide sequence ID" value="NZ_LPVY01000024.1"/>
</dbReference>
<comment type="caution">
    <text evidence="1">The sequence shown here is derived from an EMBL/GenBank/DDBJ whole genome shotgun (WGS) entry which is preliminary data.</text>
</comment>
<protein>
    <submittedName>
        <fullName evidence="1">Uncharacterized protein</fullName>
    </submittedName>
</protein>
<reference evidence="1 2" key="1">
    <citation type="submission" date="2015-12" db="EMBL/GenBank/DDBJ databases">
        <title>Genome sequence of Thalassospira lucentensis MCCC 1A02072.</title>
        <authorList>
            <person name="Lu L."/>
            <person name="Lai Q."/>
            <person name="Shao Z."/>
            <person name="Qian P."/>
        </authorList>
    </citation>
    <scope>NUCLEOTIDE SEQUENCE [LARGE SCALE GENOMIC DNA]</scope>
    <source>
        <strain evidence="1 2">MCCC 1A02072</strain>
    </source>
</reference>
<evidence type="ECO:0000313" key="1">
    <source>
        <dbReference type="EMBL" id="KZB61140.1"/>
    </source>
</evidence>
<dbReference type="EMBL" id="LPVY01000024">
    <property type="protein sequence ID" value="KZB61140.1"/>
    <property type="molecule type" value="Genomic_DNA"/>
</dbReference>
<dbReference type="AlphaFoldDB" id="A0A154L1E1"/>
<proteinExistence type="predicted"/>
<gene>
    <name evidence="1" type="ORF">AUP42_07665</name>
</gene>
<accession>A0A154L1E1</accession>
<dbReference type="OrthoDB" id="9156649at2"/>
<name>A0A154L1E1_9PROT</name>
<sequence>MFRLLKVSVFTIVLLSLAVVASVSGIFITYFRLTAEEPVARITFEEVGDQEYNAYLTLPGNDIPGKYVIYGDQWRIDAEFVKIKPWANILGVDSRYKLVRLEGRYQDIEDQNTRPHMAYDLGATKGIDIGKLVADWNFLIDAEYGSSTFTDIEVANTYTVYKSQFGLLVREDAAQSDATSNGAVDGLFNWLFGSK</sequence>
<organism evidence="1 2">
    <name type="scientific">Thalassospira lucentensis</name>
    <dbReference type="NCBI Taxonomy" id="168935"/>
    <lineage>
        <taxon>Bacteria</taxon>
        <taxon>Pseudomonadati</taxon>
        <taxon>Pseudomonadota</taxon>
        <taxon>Alphaproteobacteria</taxon>
        <taxon>Rhodospirillales</taxon>
        <taxon>Thalassospiraceae</taxon>
        <taxon>Thalassospira</taxon>
    </lineage>
</organism>